<feature type="domain" description="EamA" evidence="6">
    <location>
        <begin position="139"/>
        <end position="264"/>
    </location>
</feature>
<feature type="transmembrane region" description="Helical" evidence="5">
    <location>
        <begin position="29"/>
        <end position="47"/>
    </location>
</feature>
<protein>
    <recommendedName>
        <fullName evidence="6">EamA domain-containing protein</fullName>
    </recommendedName>
</protein>
<dbReference type="HOGENOM" id="CLU_032828_0_1_4"/>
<dbReference type="KEGG" id="bpsi:IX83_06050"/>
<feature type="transmembrane region" description="Helical" evidence="5">
    <location>
        <begin position="114"/>
        <end position="130"/>
    </location>
</feature>
<organism evidence="7 8">
    <name type="scientific">Basilea psittacipulmonis DSM 24701</name>
    <dbReference type="NCBI Taxonomy" id="1072685"/>
    <lineage>
        <taxon>Bacteria</taxon>
        <taxon>Pseudomonadati</taxon>
        <taxon>Pseudomonadota</taxon>
        <taxon>Betaproteobacteria</taxon>
        <taxon>Burkholderiales</taxon>
        <taxon>Alcaligenaceae</taxon>
        <taxon>Basilea</taxon>
    </lineage>
</organism>
<evidence type="ECO:0000256" key="5">
    <source>
        <dbReference type="SAM" id="Phobius"/>
    </source>
</evidence>
<dbReference type="PANTHER" id="PTHR22911">
    <property type="entry name" value="ACYL-MALONYL CONDENSING ENZYME-RELATED"/>
    <property type="match status" value="1"/>
</dbReference>
<proteinExistence type="predicted"/>
<sequence>MIMASASFAVMAAFIKLSALEGASHGAIIFARGLPSIFLILVWAIYQQKSFKTLYMKSHLHRSICGVLSMWCGFYAYAHLPLETATSLNYSTTLFITTWLVITTVTARNPIQCIAVLIGFSGVLFVLRPSVEDQQWFPILIGLMAGVMGTGAMLSVKNLGKVGEPVFRTVFYFSLSVTVSGLFGVIWADQYEQDIQTIGYLLGIGIFGLLGQIGLTRSFSYGSTVLTATLQYTTIIFSAVIAFFLWDHSLDWLSWLGMSLIVFSGALCAWGVAR</sequence>
<comment type="subcellular location">
    <subcellularLocation>
        <location evidence="1">Membrane</location>
        <topology evidence="1">Multi-pass membrane protein</topology>
    </subcellularLocation>
</comment>
<evidence type="ECO:0000259" key="6">
    <source>
        <dbReference type="Pfam" id="PF00892"/>
    </source>
</evidence>
<dbReference type="Pfam" id="PF00892">
    <property type="entry name" value="EamA"/>
    <property type="match status" value="1"/>
</dbReference>
<dbReference type="STRING" id="1072685.IX83_06050"/>
<keyword evidence="4 5" id="KW-0472">Membrane</keyword>
<feature type="transmembrane region" description="Helical" evidence="5">
    <location>
        <begin position="252"/>
        <end position="273"/>
    </location>
</feature>
<dbReference type="AlphaFoldDB" id="A0A077DE39"/>
<reference evidence="7 8" key="1">
    <citation type="journal article" date="2014" name="BMC Genomics">
        <title>A genomic perspective on a new bacterial genus and species from the Alcaligenaceae family, Basilea psittacipulmonis.</title>
        <authorList>
            <person name="Whiteson K.L."/>
            <person name="Hernandez D."/>
            <person name="Lazarevic V."/>
            <person name="Gaia N."/>
            <person name="Farinelli L."/>
            <person name="Francois P."/>
            <person name="Pilo P."/>
            <person name="Frey J."/>
            <person name="Schrenzel J."/>
        </authorList>
    </citation>
    <scope>NUCLEOTIDE SEQUENCE [LARGE SCALE GENOMIC DNA]</scope>
    <source>
        <strain evidence="7 8">DSM 24701</strain>
    </source>
</reference>
<evidence type="ECO:0000256" key="4">
    <source>
        <dbReference type="ARBA" id="ARBA00023136"/>
    </source>
</evidence>
<keyword evidence="3 5" id="KW-1133">Transmembrane helix</keyword>
<evidence type="ECO:0000313" key="8">
    <source>
        <dbReference type="Proteomes" id="UP000028945"/>
    </source>
</evidence>
<accession>A0A077DE39</accession>
<keyword evidence="8" id="KW-1185">Reference proteome</keyword>
<dbReference type="InterPro" id="IPR000620">
    <property type="entry name" value="EamA_dom"/>
</dbReference>
<evidence type="ECO:0000313" key="7">
    <source>
        <dbReference type="EMBL" id="AIL32934.1"/>
    </source>
</evidence>
<feature type="transmembrane region" description="Helical" evidence="5">
    <location>
        <begin position="90"/>
        <end position="107"/>
    </location>
</feature>
<dbReference type="SUPFAM" id="SSF103481">
    <property type="entry name" value="Multidrug resistance efflux transporter EmrE"/>
    <property type="match status" value="2"/>
</dbReference>
<feature type="transmembrane region" description="Helical" evidence="5">
    <location>
        <begin position="59"/>
        <end position="78"/>
    </location>
</feature>
<dbReference type="EMBL" id="CP009238">
    <property type="protein sequence ID" value="AIL32934.1"/>
    <property type="molecule type" value="Genomic_DNA"/>
</dbReference>
<feature type="transmembrane region" description="Helical" evidence="5">
    <location>
        <begin position="228"/>
        <end position="246"/>
    </location>
</feature>
<dbReference type="eggNOG" id="COG0697">
    <property type="taxonomic scope" value="Bacteria"/>
</dbReference>
<name>A0A077DE39_9BURK</name>
<feature type="transmembrane region" description="Helical" evidence="5">
    <location>
        <begin position="166"/>
        <end position="186"/>
    </location>
</feature>
<evidence type="ECO:0000256" key="1">
    <source>
        <dbReference type="ARBA" id="ARBA00004141"/>
    </source>
</evidence>
<dbReference type="InterPro" id="IPR037185">
    <property type="entry name" value="EmrE-like"/>
</dbReference>
<dbReference type="GO" id="GO:0016020">
    <property type="term" value="C:membrane"/>
    <property type="evidence" value="ECO:0007669"/>
    <property type="project" value="UniProtKB-SubCell"/>
</dbReference>
<dbReference type="PANTHER" id="PTHR22911:SF6">
    <property type="entry name" value="SOLUTE CARRIER FAMILY 35 MEMBER G1"/>
    <property type="match status" value="1"/>
</dbReference>
<feature type="transmembrane region" description="Helical" evidence="5">
    <location>
        <begin position="136"/>
        <end position="154"/>
    </location>
</feature>
<evidence type="ECO:0000256" key="3">
    <source>
        <dbReference type="ARBA" id="ARBA00022989"/>
    </source>
</evidence>
<gene>
    <name evidence="7" type="ORF">IX83_06050</name>
</gene>
<keyword evidence="2 5" id="KW-0812">Transmembrane</keyword>
<feature type="transmembrane region" description="Helical" evidence="5">
    <location>
        <begin position="198"/>
        <end position="216"/>
    </location>
</feature>
<evidence type="ECO:0000256" key="2">
    <source>
        <dbReference type="ARBA" id="ARBA00022692"/>
    </source>
</evidence>
<dbReference type="Proteomes" id="UP000028945">
    <property type="component" value="Chromosome"/>
</dbReference>